<name>A0A3P5Y8J7_BRACM</name>
<dbReference type="InterPro" id="IPR051345">
    <property type="entry name" value="Importin_beta-like_NTR"/>
</dbReference>
<dbReference type="Pfam" id="PF24139">
    <property type="entry name" value="TPR_TNPO3_IPO13_4th"/>
    <property type="match status" value="1"/>
</dbReference>
<dbReference type="InterPro" id="IPR011989">
    <property type="entry name" value="ARM-like"/>
</dbReference>
<reference evidence="11" key="1">
    <citation type="submission" date="2018-11" db="EMBL/GenBank/DDBJ databases">
        <authorList>
            <consortium name="Genoscope - CEA"/>
            <person name="William W."/>
        </authorList>
    </citation>
    <scope>NUCLEOTIDE SEQUENCE</scope>
</reference>
<comment type="subcellular location">
    <subcellularLocation>
        <location evidence="1">Nucleus</location>
    </subcellularLocation>
</comment>
<evidence type="ECO:0000256" key="6">
    <source>
        <dbReference type="ARBA" id="ARBA00023125"/>
    </source>
</evidence>
<dbReference type="InterPro" id="IPR011598">
    <property type="entry name" value="bHLH_dom"/>
</dbReference>
<dbReference type="InterPro" id="IPR058537">
    <property type="entry name" value="TPR_TNPO3_IPO13_4th"/>
</dbReference>
<dbReference type="InterPro" id="IPR057942">
    <property type="entry name" value="TPR_TNPO3_IPO13_3rd"/>
</dbReference>
<evidence type="ECO:0000256" key="7">
    <source>
        <dbReference type="ARBA" id="ARBA00023163"/>
    </source>
</evidence>
<keyword evidence="5" id="KW-0805">Transcription regulation</keyword>
<dbReference type="GO" id="GO:0046983">
    <property type="term" value="F:protein dimerization activity"/>
    <property type="evidence" value="ECO:0007669"/>
    <property type="project" value="InterPro"/>
</dbReference>
<dbReference type="FunFam" id="4.10.280.10:FF:000002">
    <property type="entry name" value="Basic helix-loop-helix transcription factor"/>
    <property type="match status" value="1"/>
</dbReference>
<dbReference type="CDD" id="cd18919">
    <property type="entry name" value="bHLH_AtBPE_like"/>
    <property type="match status" value="1"/>
</dbReference>
<dbReference type="Pfam" id="PF08389">
    <property type="entry name" value="Xpo1"/>
    <property type="match status" value="1"/>
</dbReference>
<dbReference type="Pfam" id="PF24138">
    <property type="entry name" value="TPR_TNPO3_IPO13_2nd"/>
    <property type="match status" value="1"/>
</dbReference>
<keyword evidence="4" id="KW-0653">Protein transport</keyword>
<feature type="compositionally biased region" description="Polar residues" evidence="9">
    <location>
        <begin position="89"/>
        <end position="98"/>
    </location>
</feature>
<dbReference type="InterPro" id="IPR016024">
    <property type="entry name" value="ARM-type_fold"/>
</dbReference>
<organism evidence="11">
    <name type="scientific">Brassica campestris</name>
    <name type="common">Field mustard</name>
    <dbReference type="NCBI Taxonomy" id="3711"/>
    <lineage>
        <taxon>Eukaryota</taxon>
        <taxon>Viridiplantae</taxon>
        <taxon>Streptophyta</taxon>
        <taxon>Embryophyta</taxon>
        <taxon>Tracheophyta</taxon>
        <taxon>Spermatophyta</taxon>
        <taxon>Magnoliopsida</taxon>
        <taxon>eudicotyledons</taxon>
        <taxon>Gunneridae</taxon>
        <taxon>Pentapetalae</taxon>
        <taxon>rosids</taxon>
        <taxon>malvids</taxon>
        <taxon>Brassicales</taxon>
        <taxon>Brassicaceae</taxon>
        <taxon>Brassiceae</taxon>
        <taxon>Brassica</taxon>
    </lineage>
</organism>
<dbReference type="SUPFAM" id="SSF48371">
    <property type="entry name" value="ARM repeat"/>
    <property type="match status" value="1"/>
</dbReference>
<comment type="similarity">
    <text evidence="2">Belongs to the importin beta family.</text>
</comment>
<dbReference type="SMART" id="SM00353">
    <property type="entry name" value="HLH"/>
    <property type="match status" value="1"/>
</dbReference>
<evidence type="ECO:0000256" key="5">
    <source>
        <dbReference type="ARBA" id="ARBA00023015"/>
    </source>
</evidence>
<dbReference type="FunFam" id="1.25.10.10:FF:000246">
    <property type="entry name" value="Transportin MOS14"/>
    <property type="match status" value="1"/>
</dbReference>
<dbReference type="PANTHER" id="PTHR12363:SF33">
    <property type="entry name" value="IMPORTIN-13"/>
    <property type="match status" value="1"/>
</dbReference>
<proteinExistence type="inferred from homology"/>
<dbReference type="Pfam" id="PF00010">
    <property type="entry name" value="HLH"/>
    <property type="match status" value="1"/>
</dbReference>
<evidence type="ECO:0000256" key="9">
    <source>
        <dbReference type="SAM" id="MobiDB-lite"/>
    </source>
</evidence>
<dbReference type="SUPFAM" id="SSF47459">
    <property type="entry name" value="HLH, helix-loop-helix DNA-binding domain"/>
    <property type="match status" value="1"/>
</dbReference>
<dbReference type="Gene3D" id="1.25.10.10">
    <property type="entry name" value="Leucine-rich Repeat Variant"/>
    <property type="match status" value="1"/>
</dbReference>
<evidence type="ECO:0000256" key="8">
    <source>
        <dbReference type="ARBA" id="ARBA00023242"/>
    </source>
</evidence>
<dbReference type="GO" id="GO:0006355">
    <property type="term" value="P:regulation of DNA-templated transcription"/>
    <property type="evidence" value="ECO:0007669"/>
    <property type="project" value="UniProtKB-ARBA"/>
</dbReference>
<dbReference type="GO" id="GO:0005634">
    <property type="term" value="C:nucleus"/>
    <property type="evidence" value="ECO:0007669"/>
    <property type="project" value="UniProtKB-SubCell"/>
</dbReference>
<accession>A0A3P5Y8J7</accession>
<protein>
    <recommendedName>
        <fullName evidence="10">BHLH domain-containing protein</fullName>
    </recommendedName>
</protein>
<dbReference type="EMBL" id="LR031568">
    <property type="protein sequence ID" value="VDC58815.1"/>
    <property type="molecule type" value="Genomic_DNA"/>
</dbReference>
<evidence type="ECO:0000256" key="2">
    <source>
        <dbReference type="ARBA" id="ARBA00007991"/>
    </source>
</evidence>
<dbReference type="GO" id="GO:0006606">
    <property type="term" value="P:protein import into nucleus"/>
    <property type="evidence" value="ECO:0007669"/>
    <property type="project" value="UniProtKB-ARBA"/>
</dbReference>
<keyword evidence="7" id="KW-0804">Transcription</keyword>
<keyword evidence="6" id="KW-0238">DNA-binding</keyword>
<dbReference type="Gene3D" id="4.10.280.10">
    <property type="entry name" value="Helix-loop-helix DNA-binding domain"/>
    <property type="match status" value="1"/>
</dbReference>
<evidence type="ECO:0000256" key="4">
    <source>
        <dbReference type="ARBA" id="ARBA00022927"/>
    </source>
</evidence>
<keyword evidence="8" id="KW-0539">Nucleus</keyword>
<feature type="region of interest" description="Disordered" evidence="9">
    <location>
        <begin position="59"/>
        <end position="166"/>
    </location>
</feature>
<evidence type="ECO:0000259" key="10">
    <source>
        <dbReference type="PROSITE" id="PS50888"/>
    </source>
</evidence>
<dbReference type="Pfam" id="PF24140">
    <property type="entry name" value="TPR_TNPO3_IPO13_3rd"/>
    <property type="match status" value="1"/>
</dbReference>
<dbReference type="InterPro" id="IPR057941">
    <property type="entry name" value="TPR_TNPO3_IPO13_2nd"/>
</dbReference>
<dbReference type="GO" id="GO:0003677">
    <property type="term" value="F:DNA binding"/>
    <property type="evidence" value="ECO:0007669"/>
    <property type="project" value="UniProtKB-KW"/>
</dbReference>
<dbReference type="AlphaFoldDB" id="A0A3P5Y8J7"/>
<feature type="region of interest" description="Disordered" evidence="9">
    <location>
        <begin position="1"/>
        <end position="21"/>
    </location>
</feature>
<dbReference type="PROSITE" id="PS50888">
    <property type="entry name" value="BHLH"/>
    <property type="match status" value="1"/>
</dbReference>
<evidence type="ECO:0000256" key="1">
    <source>
        <dbReference type="ARBA" id="ARBA00004123"/>
    </source>
</evidence>
<sequence length="1201" mass="132397">MDPPLVNDSSFSPANPSSYTLSEIWPFPVKDAVRSGLRLAVNSTPSDKDVSTAAAAAAAAEESTVTDLTAGWGGRKARALNSEEDESSKMVSLSSSGNEVKDSGEKKRKLCGSESGNGDGSMKPEGETSSGGGSKATEQKNKPEPPKDYIHVRARRGQATDRHSLAERARREKISEKMTALQDIIPGCNKIIGKALVLDEIINYIQSLQRQVEFLSMKLEVVNSGPSTGPTIGVFPTGDLGTLPIDLHRNIYEQQEANESRGSHPEWLHMQVADNLLHDSSSNLETLIFCSQTLRSKVQRDFEELPPGAFQKLRESLTTLLKKFHKGPPKVRTQISIAVAALAVHVPAADWGDSGIVSWLRDEMNMHPEYVPGFLELLTVLPEETFNYKIAARPDRRRQFENELTSQMEAALSILTACLNITELKEQVLEAFASWLRLRHGIPGAVLACHPLVHAALSSLNSDPLSEASVNVISELIHYTASPSSGGISAQTPLIQVIVPQILSLKAHLRDSSKDEEDVKAIGRLFADVGDSYVELIATGSDESMVIVHALLEVTSHPEFDIASMTFNFWHSLQLTLTKRDSYSSLGSEASIEAERNRRQHIFRPAYESLVSLVGFRVQYPEDYQGLSYEDLKEFKQTRYAGTLLILTECFILPAVADVLIDAALILGGDTTLKILYMKLLEANAQTGNNFQEWRPAEAILFCIWAISNYVSAVEAEVMPQVMALLQNLPQQAQLLQTACLLVGAYSKWLNAAPASVSILPSIIRILMSGMGTSEDCAAAAALAFRHICDDCRKNLCGYFEDLYTIYCMAINGGGGYKVSAEDSLNLVEALGMVVTELPLDQARSALEKLCFSVASPLEEAAKEDLDKKHARELTVHIDRFAFLFRYVNHPEAVAAEINKHWAIFRVIFDARPWDMRTMESLCRACKYAVRTSGRYIINTIGEMLAKIQFHYQQHHQPCFLYLSSEVIKIFGSDPSCADYLKNLIESLFAHTTCLMTSIKEVTARPDIADDCFLLASRCLRYCPHLFIPSPIFSPIVDCAIIGMTVQHREACHSILTFLSDVFDLEKSVNEEQFVRIRDSVMIPRGATITRILISSLAGALPSSRLDTVTYTLLALTRTYGSQAVGWAKESVSLIPRTAVTETESAKFLQALSDVTYGADVNSLIGHAEELSDVCRRNRTVQELVQAALKPLELNLVAPVS</sequence>
<dbReference type="InterPro" id="IPR036638">
    <property type="entry name" value="HLH_DNA-bd_sf"/>
</dbReference>
<dbReference type="InterPro" id="IPR013598">
    <property type="entry name" value="Exportin-1/Importin-b-like"/>
</dbReference>
<gene>
    <name evidence="11" type="ORF">BRAA09T36426Z</name>
</gene>
<feature type="compositionally biased region" description="Polar residues" evidence="9">
    <location>
        <begin position="7"/>
        <end position="21"/>
    </location>
</feature>
<evidence type="ECO:0000256" key="3">
    <source>
        <dbReference type="ARBA" id="ARBA00022448"/>
    </source>
</evidence>
<evidence type="ECO:0000313" key="11">
    <source>
        <dbReference type="EMBL" id="VDC58815.1"/>
    </source>
</evidence>
<feature type="domain" description="BHLH" evidence="10">
    <location>
        <begin position="158"/>
        <end position="208"/>
    </location>
</feature>
<dbReference type="PANTHER" id="PTHR12363">
    <property type="entry name" value="TRANSPORTIN 3 AND IMPORTIN 13"/>
    <property type="match status" value="1"/>
</dbReference>
<feature type="compositionally biased region" description="Basic and acidic residues" evidence="9">
    <location>
        <begin position="137"/>
        <end position="151"/>
    </location>
</feature>
<keyword evidence="3" id="KW-0813">Transport</keyword>